<keyword evidence="3 6" id="KW-0812">Transmembrane</keyword>
<comment type="caution">
    <text evidence="7">The sequence shown here is derived from an EMBL/GenBank/DDBJ whole genome shotgun (WGS) entry which is preliminary data.</text>
</comment>
<evidence type="ECO:0000256" key="4">
    <source>
        <dbReference type="ARBA" id="ARBA00022989"/>
    </source>
</evidence>
<dbReference type="PANTHER" id="PTHR43370">
    <property type="entry name" value="SUGAR ABC TRANSPORTER INTEGRAL MEMBRANE PROTEIN-RELATED"/>
    <property type="match status" value="1"/>
</dbReference>
<gene>
    <name evidence="7" type="ORF">Msi02_49380</name>
</gene>
<evidence type="ECO:0000256" key="6">
    <source>
        <dbReference type="SAM" id="Phobius"/>
    </source>
</evidence>
<dbReference type="CDD" id="cd06580">
    <property type="entry name" value="TM_PBP1_transp_TpRbsC_like"/>
    <property type="match status" value="1"/>
</dbReference>
<evidence type="ECO:0000256" key="1">
    <source>
        <dbReference type="ARBA" id="ARBA00004651"/>
    </source>
</evidence>
<sequence length="298" mass="30761">MLLSTILQNAAPYVLAATGCLLADRAGVVNIASEGMMLFGALAAVLGAGYSGFGLVGLLAAIVVASLLAAILAIFHLHLRANLILAGLAVNLLATGGTVLVLYSLTGRTGDSSGIPQGSLPEIAIPGAEHVPVLASLSGQSIVVWLALISLPATLYLWHRTRLGLYIRAAGESESALVESGLRPNRVRWAALLLSGLLCGMAGAQLSLSTTHGFVRDMVAGRGFIALGAMYLGARTPVGTFVAASLFGVLDAVATVLQVRTNFSTQILLSIPYVAILLALFLNGQRLRRVRRGIGGVS</sequence>
<keyword evidence="2" id="KW-1003">Cell membrane</keyword>
<keyword evidence="5 6" id="KW-0472">Membrane</keyword>
<dbReference type="Proteomes" id="UP000660454">
    <property type="component" value="Unassembled WGS sequence"/>
</dbReference>
<feature type="transmembrane region" description="Helical" evidence="6">
    <location>
        <begin position="142"/>
        <end position="158"/>
    </location>
</feature>
<evidence type="ECO:0000313" key="8">
    <source>
        <dbReference type="Proteomes" id="UP000660454"/>
    </source>
</evidence>
<proteinExistence type="predicted"/>
<comment type="subcellular location">
    <subcellularLocation>
        <location evidence="1">Cell membrane</location>
        <topology evidence="1">Multi-pass membrane protein</topology>
    </subcellularLocation>
</comment>
<evidence type="ECO:0000256" key="2">
    <source>
        <dbReference type="ARBA" id="ARBA00022475"/>
    </source>
</evidence>
<feature type="transmembrane region" description="Helical" evidence="6">
    <location>
        <begin position="59"/>
        <end position="77"/>
    </location>
</feature>
<dbReference type="InterPro" id="IPR001851">
    <property type="entry name" value="ABC_transp_permease"/>
</dbReference>
<feature type="transmembrane region" description="Helical" evidence="6">
    <location>
        <begin position="35"/>
        <end position="53"/>
    </location>
</feature>
<evidence type="ECO:0000313" key="7">
    <source>
        <dbReference type="EMBL" id="GIH64121.1"/>
    </source>
</evidence>
<accession>A0ABQ4GRQ9</accession>
<feature type="transmembrane region" description="Helical" evidence="6">
    <location>
        <begin position="84"/>
        <end position="105"/>
    </location>
</feature>
<keyword evidence="8" id="KW-1185">Reference proteome</keyword>
<dbReference type="RefSeq" id="WP_204050417.1">
    <property type="nucleotide sequence ID" value="NZ_BOOF01000029.1"/>
</dbReference>
<evidence type="ECO:0000256" key="3">
    <source>
        <dbReference type="ARBA" id="ARBA00022692"/>
    </source>
</evidence>
<dbReference type="EMBL" id="BOOF01000029">
    <property type="protein sequence ID" value="GIH64121.1"/>
    <property type="molecule type" value="Genomic_DNA"/>
</dbReference>
<feature type="transmembrane region" description="Helical" evidence="6">
    <location>
        <begin position="263"/>
        <end position="282"/>
    </location>
</feature>
<name>A0ABQ4GRQ9_9ACTN</name>
<protein>
    <submittedName>
        <fullName evidence="7">ABC transporter permease</fullName>
    </submittedName>
</protein>
<dbReference type="PANTHER" id="PTHR43370:SF2">
    <property type="entry name" value="ABC TRANSPORTER PERMEASE PROTEIN"/>
    <property type="match status" value="1"/>
</dbReference>
<dbReference type="Pfam" id="PF02653">
    <property type="entry name" value="BPD_transp_2"/>
    <property type="match status" value="1"/>
</dbReference>
<organism evidence="7 8">
    <name type="scientific">Microbispora siamensis</name>
    <dbReference type="NCBI Taxonomy" id="564413"/>
    <lineage>
        <taxon>Bacteria</taxon>
        <taxon>Bacillati</taxon>
        <taxon>Actinomycetota</taxon>
        <taxon>Actinomycetes</taxon>
        <taxon>Streptosporangiales</taxon>
        <taxon>Streptosporangiaceae</taxon>
        <taxon>Microbispora</taxon>
    </lineage>
</organism>
<evidence type="ECO:0000256" key="5">
    <source>
        <dbReference type="ARBA" id="ARBA00023136"/>
    </source>
</evidence>
<reference evidence="7 8" key="1">
    <citation type="submission" date="2021-01" db="EMBL/GenBank/DDBJ databases">
        <title>Whole genome shotgun sequence of Microbispora siamensis NBRC 104113.</title>
        <authorList>
            <person name="Komaki H."/>
            <person name="Tamura T."/>
        </authorList>
    </citation>
    <scope>NUCLEOTIDE SEQUENCE [LARGE SCALE GENOMIC DNA]</scope>
    <source>
        <strain evidence="7 8">NBRC 104113</strain>
    </source>
</reference>
<keyword evidence="4 6" id="KW-1133">Transmembrane helix</keyword>